<evidence type="ECO:0000313" key="2">
    <source>
        <dbReference type="Proteomes" id="UP001615550"/>
    </source>
</evidence>
<protein>
    <recommendedName>
        <fullName evidence="3">Transcription factor CBF/NF-Y/archaeal histone domain-containing protein</fullName>
    </recommendedName>
</protein>
<proteinExistence type="predicted"/>
<organism evidence="1 2">
    <name type="scientific">Legionella lytica</name>
    <dbReference type="NCBI Taxonomy" id="96232"/>
    <lineage>
        <taxon>Bacteria</taxon>
        <taxon>Pseudomonadati</taxon>
        <taxon>Pseudomonadota</taxon>
        <taxon>Gammaproteobacteria</taxon>
        <taxon>Legionellales</taxon>
        <taxon>Legionellaceae</taxon>
        <taxon>Legionella</taxon>
    </lineage>
</organism>
<evidence type="ECO:0008006" key="3">
    <source>
        <dbReference type="Google" id="ProtNLM"/>
    </source>
</evidence>
<gene>
    <name evidence="1" type="ORF">ACD661_08870</name>
</gene>
<comment type="caution">
    <text evidence="1">The sequence shown here is derived from an EMBL/GenBank/DDBJ whole genome shotgun (WGS) entry which is preliminary data.</text>
</comment>
<evidence type="ECO:0000313" key="1">
    <source>
        <dbReference type="EMBL" id="MFJ1268662.1"/>
    </source>
</evidence>
<reference evidence="1 2" key="1">
    <citation type="submission" date="2024-08" db="EMBL/GenBank/DDBJ databases">
        <title>Draft Genome Sequence of Legionella lytica strain DSB2004, Isolated From a Fire Sprinkler System.</title>
        <authorList>
            <person name="Everhart A.D."/>
            <person name="Kidane D.T."/>
            <person name="Farone A.L."/>
            <person name="Farone M.B."/>
        </authorList>
    </citation>
    <scope>NUCLEOTIDE SEQUENCE [LARGE SCALE GENOMIC DNA]</scope>
    <source>
        <strain evidence="1 2">DSB2004</strain>
    </source>
</reference>
<dbReference type="RefSeq" id="WP_400187504.1">
    <property type="nucleotide sequence ID" value="NZ_JBGORX010000002.1"/>
</dbReference>
<keyword evidence="2" id="KW-1185">Reference proteome</keyword>
<accession>A0ABW8D7I3</accession>
<dbReference type="EMBL" id="JBGORX010000002">
    <property type="protein sequence ID" value="MFJ1268662.1"/>
    <property type="molecule type" value="Genomic_DNA"/>
</dbReference>
<dbReference type="Proteomes" id="UP001615550">
    <property type="component" value="Unassembled WGS sequence"/>
</dbReference>
<sequence>MPDSPEIAKEEYKKAPAMLRTVMPERIKIILKNEKFKQNEDSIYFAACKMFTLMLQDSAFSIRAIILVIGYN</sequence>
<name>A0ABW8D7I3_9GAMM</name>